<keyword evidence="1" id="KW-0614">Plasmid</keyword>
<dbReference type="EMBL" id="CP005746">
    <property type="protein sequence ID" value="AHH11135.1"/>
    <property type="molecule type" value="Genomic_DNA"/>
</dbReference>
<dbReference type="RefSeq" id="WP_025408484.1">
    <property type="nucleotide sequence ID" value="NZ_CP005746.1"/>
</dbReference>
<dbReference type="Proteomes" id="UP000019330">
    <property type="component" value="Plasmid unnamed"/>
</dbReference>
<dbReference type="OrthoDB" id="9964997at2"/>
<organism evidence="1">
    <name type="scientific">Borrelia coriaceae ATCC 43381</name>
    <dbReference type="NCBI Taxonomy" id="1408429"/>
    <lineage>
        <taxon>Bacteria</taxon>
        <taxon>Pseudomonadati</taxon>
        <taxon>Spirochaetota</taxon>
        <taxon>Spirochaetia</taxon>
        <taxon>Spirochaetales</taxon>
        <taxon>Borreliaceae</taxon>
        <taxon>Borrelia</taxon>
    </lineage>
</organism>
<sequence>MKRISLVLCISSILILLLVMFISCGLGCEPLLSSRAQKAYNVLKSKVDRYRDGLAVELYSANIMSNVIFKDNSYPSALLRFEEENTRRVFATTLGHDSGVIRRLTEIMNTLSLKGDHAEDLDIAIGFFKQLTTVTDLAIRLLHRHLSQINLARLRNSLMLELDFVNIINSIVLYLDRFMKARVDIISKIKSLIKTAAAKRGDKRAMINDLKALSSVEGEISKLILDKLVDNAFKIEHRLSITFKWDN</sequence>
<accession>W5SW18</accession>
<name>W5SW18_9SPIR</name>
<keyword evidence="2" id="KW-1185">Reference proteome</keyword>
<proteinExistence type="predicted"/>
<dbReference type="HOGENOM" id="CLU_098201_0_0_12"/>
<evidence type="ECO:0000313" key="1">
    <source>
        <dbReference type="EMBL" id="AHH11135.1"/>
    </source>
</evidence>
<reference evidence="1" key="1">
    <citation type="submission" date="2013-04" db="EMBL/GenBank/DDBJ databases">
        <title>Comparative Genomics of Relapsing Fever Spirochetes.</title>
        <authorList>
            <person name="Schwan T.G."/>
            <person name="Raffel S.J."/>
            <person name="Porcella S.F."/>
            <person name="Martens C.A."/>
            <person name="Bruno D.P."/>
            <person name="Ricklefs S.M."/>
            <person name="Barbian K.B."/>
        </authorList>
    </citation>
    <scope>NUCLEOTIDE SEQUENCE</scope>
    <source>
        <strain evidence="1">Co53</strain>
        <plasmid evidence="1">unnamed</plasmid>
    </source>
</reference>
<protein>
    <recommendedName>
        <fullName evidence="3">Lipoprotein</fullName>
    </recommendedName>
</protein>
<evidence type="ECO:0000313" key="2">
    <source>
        <dbReference type="Proteomes" id="UP000019330"/>
    </source>
</evidence>
<dbReference type="AlphaFoldDB" id="W5SW18"/>
<dbReference type="PROSITE" id="PS51257">
    <property type="entry name" value="PROKAR_LIPOPROTEIN"/>
    <property type="match status" value="1"/>
</dbReference>
<evidence type="ECO:0008006" key="3">
    <source>
        <dbReference type="Google" id="ProtNLM"/>
    </source>
</evidence>
<gene>
    <name evidence="1" type="ORF">BCO_0024000</name>
</gene>
<geneLocation type="plasmid" evidence="1 2">
    <name>unnamed</name>
</geneLocation>